<evidence type="ECO:0000313" key="3">
    <source>
        <dbReference type="Proteomes" id="UP001499954"/>
    </source>
</evidence>
<keyword evidence="1" id="KW-0812">Transmembrane</keyword>
<dbReference type="Proteomes" id="UP001499954">
    <property type="component" value="Unassembled WGS sequence"/>
</dbReference>
<keyword evidence="3" id="KW-1185">Reference proteome</keyword>
<proteinExistence type="predicted"/>
<evidence type="ECO:0000313" key="2">
    <source>
        <dbReference type="EMBL" id="GAA1942424.1"/>
    </source>
</evidence>
<name>A0ABN2Q2W2_9MICO</name>
<gene>
    <name evidence="2" type="ORF">GCM10009717_06020</name>
</gene>
<accession>A0ABN2Q2W2</accession>
<sequence>MRRSGERGAASVVSVGLIAAIVLLTTLTLGVVAVYVDARRAGGAARAAALAATDAATGAVSGLPCEVADQVAARNGARLVSCSIDDEAISRVAVVVPGRLPGLDAEASARAGPPGST</sequence>
<dbReference type="RefSeq" id="WP_344313861.1">
    <property type="nucleotide sequence ID" value="NZ_BAAAMK010000001.1"/>
</dbReference>
<keyword evidence="1" id="KW-0472">Membrane</keyword>
<reference evidence="2 3" key="1">
    <citation type="journal article" date="2019" name="Int. J. Syst. Evol. Microbiol.">
        <title>The Global Catalogue of Microorganisms (GCM) 10K type strain sequencing project: providing services to taxonomists for standard genome sequencing and annotation.</title>
        <authorList>
            <consortium name="The Broad Institute Genomics Platform"/>
            <consortium name="The Broad Institute Genome Sequencing Center for Infectious Disease"/>
            <person name="Wu L."/>
            <person name="Ma J."/>
        </authorList>
    </citation>
    <scope>NUCLEOTIDE SEQUENCE [LARGE SCALE GENOMIC DNA]</scope>
    <source>
        <strain evidence="2 3">JCM 13584</strain>
    </source>
</reference>
<evidence type="ECO:0008006" key="4">
    <source>
        <dbReference type="Google" id="ProtNLM"/>
    </source>
</evidence>
<dbReference type="EMBL" id="BAAAMK010000001">
    <property type="protein sequence ID" value="GAA1942424.1"/>
    <property type="molecule type" value="Genomic_DNA"/>
</dbReference>
<keyword evidence="1" id="KW-1133">Transmembrane helix</keyword>
<evidence type="ECO:0000256" key="1">
    <source>
        <dbReference type="SAM" id="Phobius"/>
    </source>
</evidence>
<dbReference type="InterPro" id="IPR021202">
    <property type="entry name" value="Rv3654c-like"/>
</dbReference>
<feature type="transmembrane region" description="Helical" evidence="1">
    <location>
        <begin position="12"/>
        <end position="36"/>
    </location>
</feature>
<organism evidence="2 3">
    <name type="scientific">Agromyces allii</name>
    <dbReference type="NCBI Taxonomy" id="393607"/>
    <lineage>
        <taxon>Bacteria</taxon>
        <taxon>Bacillati</taxon>
        <taxon>Actinomycetota</taxon>
        <taxon>Actinomycetes</taxon>
        <taxon>Micrococcales</taxon>
        <taxon>Microbacteriaceae</taxon>
        <taxon>Agromyces</taxon>
    </lineage>
</organism>
<comment type="caution">
    <text evidence="2">The sequence shown here is derived from an EMBL/GenBank/DDBJ whole genome shotgun (WGS) entry which is preliminary data.</text>
</comment>
<dbReference type="NCBIfam" id="TIGR03816">
    <property type="entry name" value="tadE_like_DECH"/>
    <property type="match status" value="1"/>
</dbReference>
<protein>
    <recommendedName>
        <fullName evidence="4">Helicase</fullName>
    </recommendedName>
</protein>